<reference evidence="1 2" key="1">
    <citation type="submission" date="2024-01" db="EMBL/GenBank/DDBJ databases">
        <title>The diversity of rhizobia nodulating Mimosa spp. in eleven states of Brazil covering several biomes is determined by host plant, location, and edaphic factors.</title>
        <authorList>
            <person name="Rouws L."/>
            <person name="Barauna A."/>
            <person name="Beukes C."/>
            <person name="De Faria S.M."/>
            <person name="Gross E."/>
            <person name="Dos Reis Junior F.B."/>
            <person name="Simon M."/>
            <person name="Maluk M."/>
            <person name="Odee D.W."/>
            <person name="Kenicer G."/>
            <person name="Young J.P.W."/>
            <person name="Reis V.M."/>
            <person name="Zilli J."/>
            <person name="James E.K."/>
        </authorList>
    </citation>
    <scope>NUCLEOTIDE SEQUENCE [LARGE SCALE GENOMIC DNA]</scope>
    <source>
        <strain evidence="1 2">JPY167</strain>
    </source>
</reference>
<dbReference type="EMBL" id="JAYMRV010000013">
    <property type="protein sequence ID" value="MEM5425959.1"/>
    <property type="molecule type" value="Genomic_DNA"/>
</dbReference>
<dbReference type="RefSeq" id="WP_141710621.1">
    <property type="nucleotide sequence ID" value="NZ_JAYMRV010000013.1"/>
</dbReference>
<gene>
    <name evidence="1" type="ORF">VSR73_33520</name>
</gene>
<proteinExistence type="predicted"/>
<name>A0ABU9S0W2_9BURK</name>
<evidence type="ECO:0000313" key="2">
    <source>
        <dbReference type="Proteomes" id="UP001489897"/>
    </source>
</evidence>
<keyword evidence="2" id="KW-1185">Reference proteome</keyword>
<accession>A0ABU9S0W2</accession>
<organism evidence="1 2">
    <name type="scientific">Paraburkholderia ferrariae</name>
    <dbReference type="NCBI Taxonomy" id="386056"/>
    <lineage>
        <taxon>Bacteria</taxon>
        <taxon>Pseudomonadati</taxon>
        <taxon>Pseudomonadota</taxon>
        <taxon>Betaproteobacteria</taxon>
        <taxon>Burkholderiales</taxon>
        <taxon>Burkholderiaceae</taxon>
        <taxon>Paraburkholderia</taxon>
    </lineage>
</organism>
<sequence length="101" mass="11180">MSTEMVVQRLTIRAAPGKLRIIPVWRCLAQSGARVVRWNVHADRNDGMDFMTVDIIDADPSRTEDIAIALGKVPLEMTVTALNLTVLSTPESAHDRGPRKD</sequence>
<evidence type="ECO:0008006" key="3">
    <source>
        <dbReference type="Google" id="ProtNLM"/>
    </source>
</evidence>
<dbReference type="Proteomes" id="UP001489897">
    <property type="component" value="Unassembled WGS sequence"/>
</dbReference>
<evidence type="ECO:0000313" key="1">
    <source>
        <dbReference type="EMBL" id="MEM5425959.1"/>
    </source>
</evidence>
<comment type="caution">
    <text evidence="1">The sequence shown here is derived from an EMBL/GenBank/DDBJ whole genome shotgun (WGS) entry which is preliminary data.</text>
</comment>
<protein>
    <recommendedName>
        <fullName evidence="3">ACT domain-containing protein</fullName>
    </recommendedName>
</protein>